<feature type="transmembrane region" description="Helical" evidence="1">
    <location>
        <begin position="60"/>
        <end position="78"/>
    </location>
</feature>
<reference evidence="2" key="1">
    <citation type="submission" date="2020-12" db="EMBL/GenBank/DDBJ databases">
        <title>Draft genome sequence of Enterobacter spp., Lelliottia spp. and Serratia spp. isolated from drinking water reservoirs and lakes.</title>
        <authorList>
            <person name="Reitter C."/>
            <person name="Neuhaus K."/>
            <person name="Huegler M."/>
        </authorList>
    </citation>
    <scope>NUCLEOTIDE SEQUENCE</scope>
    <source>
        <strain evidence="2">TZW15</strain>
    </source>
</reference>
<dbReference type="AlphaFoldDB" id="A0AAP2AG73"/>
<accession>A0AAP2AG73</accession>
<sequence length="411" mass="47063">MIAAIFIIIGFFIYLICYIKSRDILHPLGIGALLWFLTVSISSITSLYDPSLQVPISLETNIALFLAGISFSLPVLLSKEIKKDRFRMQEFHFGIYYRLIYNFFVLLSICAFLIRFNGELLSPPLIFSTGFDLKQSVPIAVPYINFADLATPFLAILSIWELKESKSCSTRRRAILLGYVLFCVVSLLVYKVSRGEFVIFMLGVLYIIVIPRSIIVRFRYLVIVAAFAALFFYIGSLRISEESRVSTQFGSGGINILFSQLYTYIAMNFQNLNNLINSNFEPTYIWGGLKFLLKPFFSSAYETNEIGLTDYTVLFFNAKTYIYYFYNDLGLAGVIFYSLIIGCGLQLVYNISVNNTKYFVLIACFMKPIIFMFFGNYFFGEFVILIPYFMVLILILNVKSLSVGRNEFLTK</sequence>
<feature type="transmembrane region" description="Helical" evidence="1">
    <location>
        <begin position="28"/>
        <end position="48"/>
    </location>
</feature>
<keyword evidence="1" id="KW-0812">Transmembrane</keyword>
<feature type="transmembrane region" description="Helical" evidence="1">
    <location>
        <begin position="329"/>
        <end position="351"/>
    </location>
</feature>
<feature type="transmembrane region" description="Helical" evidence="1">
    <location>
        <begin position="197"/>
        <end position="215"/>
    </location>
</feature>
<feature type="transmembrane region" description="Helical" evidence="1">
    <location>
        <begin position="385"/>
        <end position="404"/>
    </location>
</feature>
<dbReference type="RefSeq" id="WP_202666343.1">
    <property type="nucleotide sequence ID" value="NZ_JAENMR010000012.1"/>
</dbReference>
<feature type="transmembrane region" description="Helical" evidence="1">
    <location>
        <begin position="174"/>
        <end position="191"/>
    </location>
</feature>
<proteinExistence type="predicted"/>
<dbReference type="NCBIfam" id="TIGR04370">
    <property type="entry name" value="glyco_rpt_poly"/>
    <property type="match status" value="1"/>
</dbReference>
<dbReference type="EMBL" id="JAENMS010000012">
    <property type="protein sequence ID" value="MBL5936565.1"/>
    <property type="molecule type" value="Genomic_DNA"/>
</dbReference>
<comment type="caution">
    <text evidence="2">The sequence shown here is derived from an EMBL/GenBank/DDBJ whole genome shotgun (WGS) entry which is preliminary data.</text>
</comment>
<feature type="transmembrane region" description="Helical" evidence="1">
    <location>
        <begin position="6"/>
        <end position="21"/>
    </location>
</feature>
<gene>
    <name evidence="2" type="ORF">I7V27_19185</name>
</gene>
<dbReference type="Proteomes" id="UP000653275">
    <property type="component" value="Unassembled WGS sequence"/>
</dbReference>
<feature type="transmembrane region" description="Helical" evidence="1">
    <location>
        <begin position="358"/>
        <end position="379"/>
    </location>
</feature>
<feature type="transmembrane region" description="Helical" evidence="1">
    <location>
        <begin position="99"/>
        <end position="117"/>
    </location>
</feature>
<feature type="transmembrane region" description="Helical" evidence="1">
    <location>
        <begin position="137"/>
        <end position="162"/>
    </location>
</feature>
<protein>
    <submittedName>
        <fullName evidence="2">Oligosaccharide repeat unit polymerase</fullName>
    </submittedName>
</protein>
<evidence type="ECO:0000313" key="2">
    <source>
        <dbReference type="EMBL" id="MBL5936565.1"/>
    </source>
</evidence>
<evidence type="ECO:0000313" key="3">
    <source>
        <dbReference type="Proteomes" id="UP000653275"/>
    </source>
</evidence>
<feature type="transmembrane region" description="Helical" evidence="1">
    <location>
        <begin position="220"/>
        <end position="239"/>
    </location>
</feature>
<name>A0AAP2AG73_LELAM</name>
<keyword evidence="1" id="KW-1133">Transmembrane helix</keyword>
<organism evidence="2 3">
    <name type="scientific">Lelliottia amnigena</name>
    <name type="common">Enterobacter amnigenus</name>
    <dbReference type="NCBI Taxonomy" id="61646"/>
    <lineage>
        <taxon>Bacteria</taxon>
        <taxon>Pseudomonadati</taxon>
        <taxon>Pseudomonadota</taxon>
        <taxon>Gammaproteobacteria</taxon>
        <taxon>Enterobacterales</taxon>
        <taxon>Enterobacteriaceae</taxon>
        <taxon>Lelliottia</taxon>
    </lineage>
</organism>
<evidence type="ECO:0000256" key="1">
    <source>
        <dbReference type="SAM" id="Phobius"/>
    </source>
</evidence>
<keyword evidence="1" id="KW-0472">Membrane</keyword>